<dbReference type="PANTHER" id="PTHR30203">
    <property type="entry name" value="OUTER MEMBRANE CATION EFFLUX PROTEIN"/>
    <property type="match status" value="1"/>
</dbReference>
<protein>
    <submittedName>
        <fullName evidence="4">RND transporter</fullName>
    </submittedName>
</protein>
<evidence type="ECO:0000313" key="5">
    <source>
        <dbReference type="Proteomes" id="UP000076630"/>
    </source>
</evidence>
<keyword evidence="2" id="KW-0449">Lipoprotein</keyword>
<dbReference type="NCBIfam" id="TIGR01845">
    <property type="entry name" value="outer_NodT"/>
    <property type="match status" value="1"/>
</dbReference>
<dbReference type="PANTHER" id="PTHR30203:SF33">
    <property type="entry name" value="BLR4455 PROTEIN"/>
    <property type="match status" value="1"/>
</dbReference>
<keyword evidence="2" id="KW-1134">Transmembrane beta strand</keyword>
<keyword evidence="5" id="KW-1185">Reference proteome</keyword>
<dbReference type="Gene3D" id="1.20.1600.10">
    <property type="entry name" value="Outer membrane efflux proteins (OEP)"/>
    <property type="match status" value="1"/>
</dbReference>
<dbReference type="EMBL" id="LQNU01000033">
    <property type="protein sequence ID" value="KZE83925.1"/>
    <property type="molecule type" value="Genomic_DNA"/>
</dbReference>
<evidence type="ECO:0000256" key="1">
    <source>
        <dbReference type="ARBA" id="ARBA00007613"/>
    </source>
</evidence>
<dbReference type="GO" id="GO:0005886">
    <property type="term" value="C:plasma membrane"/>
    <property type="evidence" value="ECO:0007669"/>
    <property type="project" value="UniProtKB-SubCell"/>
</dbReference>
<dbReference type="SUPFAM" id="SSF56954">
    <property type="entry name" value="Outer membrane efflux proteins (OEP)"/>
    <property type="match status" value="1"/>
</dbReference>
<comment type="subcellular location">
    <subcellularLocation>
        <location evidence="2">Cell membrane</location>
        <topology evidence="2">Lipid-anchor</topology>
    </subcellularLocation>
</comment>
<proteinExistence type="inferred from homology"/>
<dbReference type="GO" id="GO:0015562">
    <property type="term" value="F:efflux transmembrane transporter activity"/>
    <property type="evidence" value="ECO:0007669"/>
    <property type="project" value="InterPro"/>
</dbReference>
<dbReference type="PROSITE" id="PS51257">
    <property type="entry name" value="PROKAR_LIPOPROTEIN"/>
    <property type="match status" value="1"/>
</dbReference>
<comment type="similarity">
    <text evidence="1 2">Belongs to the outer membrane factor (OMF) (TC 1.B.17) family.</text>
</comment>
<evidence type="ECO:0000256" key="2">
    <source>
        <dbReference type="RuleBase" id="RU362097"/>
    </source>
</evidence>
<keyword evidence="3" id="KW-0175">Coiled coil</keyword>
<sequence length="490" mass="54604">MNKKTIIKGTLYVSVVSAILALQSCAPQSNYKAPKLDLPEQFRGQVDSLNTAKDSVGIADIDWKAFFEDEKLINLIDRGLENNFDMTNAIKNIQIADQKARQAKLEWLPKIDMTLGNVGYQYKSSNYYGSPSSAYYKKKGKDAPENMYVNSAQHISDISISWELDIWGKMRSMSAEALANYLKTHEAKKAVQTALIANIAEGYYNLLLLDAQMEVAQSNYELTKNTLKIVELQRDAGQTTSLAIQQTRNQMLVAKALIPSLKQQIAIQENSLSLLTGQLPDAIERDTKLADVKYEETLTTGVPLYLVSQRPDVQQAELELKAKNARVGVAQTNRYPSLTIDVTGGLNSMLGKNWFNIPGSLFGGIIGELSAPLFNKRKLKTDFEVAKIEREKAEIDLQKSVYGAITEVSDALITLETVKEQIEIAEEQVATSRLGVKQSNLLFNSGYANYIEIINAQKNMLDSELNLNKLKQNKLISRVKLYKALGGGWK</sequence>
<dbReference type="OrthoDB" id="9770517at2"/>
<accession>A0A164AIL5</accession>
<feature type="coiled-coil region" evidence="3">
    <location>
        <begin position="376"/>
        <end position="428"/>
    </location>
</feature>
<keyword evidence="2" id="KW-0564">Palmitate</keyword>
<dbReference type="InterPro" id="IPR010131">
    <property type="entry name" value="MdtP/NodT-like"/>
</dbReference>
<gene>
    <name evidence="4" type="ORF">AV926_03195</name>
</gene>
<keyword evidence="2" id="KW-0812">Transmembrane</keyword>
<evidence type="ECO:0000256" key="3">
    <source>
        <dbReference type="SAM" id="Coils"/>
    </source>
</evidence>
<dbReference type="Pfam" id="PF02321">
    <property type="entry name" value="OEP"/>
    <property type="match status" value="2"/>
</dbReference>
<reference evidence="4 5" key="1">
    <citation type="submission" date="2016-01" db="EMBL/GenBank/DDBJ databases">
        <title>Whole genome sequencing of Myroides marinus L41.</title>
        <authorList>
            <person name="Hong K.W."/>
        </authorList>
    </citation>
    <scope>NUCLEOTIDE SEQUENCE [LARGE SCALE GENOMIC DNA]</scope>
    <source>
        <strain evidence="4 5">L41</strain>
    </source>
</reference>
<dbReference type="InterPro" id="IPR003423">
    <property type="entry name" value="OMP_efflux"/>
</dbReference>
<name>A0A164AIL5_9FLAO</name>
<organism evidence="4 5">
    <name type="scientific">Myroides marinus</name>
    <dbReference type="NCBI Taxonomy" id="703342"/>
    <lineage>
        <taxon>Bacteria</taxon>
        <taxon>Pseudomonadati</taxon>
        <taxon>Bacteroidota</taxon>
        <taxon>Flavobacteriia</taxon>
        <taxon>Flavobacteriales</taxon>
        <taxon>Flavobacteriaceae</taxon>
        <taxon>Myroides</taxon>
    </lineage>
</organism>
<dbReference type="Gene3D" id="2.20.200.10">
    <property type="entry name" value="Outer membrane efflux proteins (OEP)"/>
    <property type="match status" value="1"/>
</dbReference>
<dbReference type="RefSeq" id="WP_038986329.1">
    <property type="nucleotide sequence ID" value="NZ_JACAJP010000015.1"/>
</dbReference>
<comment type="caution">
    <text evidence="4">The sequence shown here is derived from an EMBL/GenBank/DDBJ whole genome shotgun (WGS) entry which is preliminary data.</text>
</comment>
<dbReference type="AlphaFoldDB" id="A0A164AIL5"/>
<evidence type="ECO:0000313" key="4">
    <source>
        <dbReference type="EMBL" id="KZE83925.1"/>
    </source>
</evidence>
<dbReference type="Proteomes" id="UP000076630">
    <property type="component" value="Unassembled WGS sequence"/>
</dbReference>
<keyword evidence="2" id="KW-0472">Membrane</keyword>